<evidence type="ECO:0000259" key="1">
    <source>
        <dbReference type="PROSITE" id="PS51819"/>
    </source>
</evidence>
<reference evidence="2" key="1">
    <citation type="submission" date="2020-05" db="EMBL/GenBank/DDBJ databases">
        <authorList>
            <person name="Chiriac C."/>
            <person name="Salcher M."/>
            <person name="Ghai R."/>
            <person name="Kavagutti S V."/>
        </authorList>
    </citation>
    <scope>NUCLEOTIDE SEQUENCE</scope>
</reference>
<dbReference type="InterPro" id="IPR037523">
    <property type="entry name" value="VOC_core"/>
</dbReference>
<dbReference type="PROSITE" id="PS51819">
    <property type="entry name" value="VOC"/>
    <property type="match status" value="2"/>
</dbReference>
<feature type="domain" description="VOC" evidence="1">
    <location>
        <begin position="139"/>
        <end position="257"/>
    </location>
</feature>
<feature type="domain" description="VOC" evidence="1">
    <location>
        <begin position="7"/>
        <end position="125"/>
    </location>
</feature>
<dbReference type="InterPro" id="IPR029068">
    <property type="entry name" value="Glyas_Bleomycin-R_OHBP_Dase"/>
</dbReference>
<dbReference type="AlphaFoldDB" id="A0A6J7IQV6"/>
<dbReference type="PANTHER" id="PTHR33993:SF14">
    <property type="entry name" value="GB|AAF24581.1"/>
    <property type="match status" value="1"/>
</dbReference>
<dbReference type="SUPFAM" id="SSF54593">
    <property type="entry name" value="Glyoxalase/Bleomycin resistance protein/Dihydroxybiphenyl dioxygenase"/>
    <property type="match status" value="2"/>
</dbReference>
<name>A0A6J7IQV6_9ZZZZ</name>
<dbReference type="CDD" id="cd07247">
    <property type="entry name" value="SgaA_N_like"/>
    <property type="match status" value="2"/>
</dbReference>
<dbReference type="Pfam" id="PF18029">
    <property type="entry name" value="Glyoxalase_6"/>
    <property type="match status" value="1"/>
</dbReference>
<dbReference type="Pfam" id="PF00903">
    <property type="entry name" value="Glyoxalase"/>
    <property type="match status" value="1"/>
</dbReference>
<dbReference type="PANTHER" id="PTHR33993">
    <property type="entry name" value="GLYOXALASE-RELATED"/>
    <property type="match status" value="1"/>
</dbReference>
<organism evidence="2">
    <name type="scientific">freshwater metagenome</name>
    <dbReference type="NCBI Taxonomy" id="449393"/>
    <lineage>
        <taxon>unclassified sequences</taxon>
        <taxon>metagenomes</taxon>
        <taxon>ecological metagenomes</taxon>
    </lineage>
</organism>
<gene>
    <name evidence="2" type="ORF">UFOPK3772_00427</name>
</gene>
<evidence type="ECO:0000313" key="2">
    <source>
        <dbReference type="EMBL" id="CAB4933713.1"/>
    </source>
</evidence>
<protein>
    <submittedName>
        <fullName evidence="2">Unannotated protein</fullName>
    </submittedName>
</protein>
<accession>A0A6J7IQV6</accession>
<proteinExistence type="predicted"/>
<dbReference type="EMBL" id="CAFBNE010000008">
    <property type="protein sequence ID" value="CAB4933713.1"/>
    <property type="molecule type" value="Genomic_DNA"/>
</dbReference>
<dbReference type="InterPro" id="IPR004360">
    <property type="entry name" value="Glyas_Fos-R_dOase_dom"/>
</dbReference>
<dbReference type="InterPro" id="IPR052164">
    <property type="entry name" value="Anthracycline_SecMetBiosynth"/>
</dbReference>
<dbReference type="InterPro" id="IPR041581">
    <property type="entry name" value="Glyoxalase_6"/>
</dbReference>
<sequence length="265" mass="28817">MRYPEGQFSWIDLMTPDPVRARDFYCGLFGWDAKDMQTPNGPPYTTFLLHGQVVAGLGTQPPELRAAGIPPTWTSYVNVESLEHAMGRATEAGGSVVMEPMEIPPEGRMALIADPSGAVVGLWQPEEHQGVDVVDTPGAMAWNELQTRDLPRASRFYEAVFGWEWTTPDNSEYLVAVLDAKAGDDKTVAGAMPMPPAVPPQAPSSWAVYFSVADCDASTWLATELGGREFLAPMQMGDMRFSGIIDPSGAMFMLLSRLMLPSASL</sequence>
<dbReference type="Gene3D" id="3.10.180.10">
    <property type="entry name" value="2,3-Dihydroxybiphenyl 1,2-Dioxygenase, domain 1"/>
    <property type="match status" value="2"/>
</dbReference>